<sequence>WTKPAHREATVKYFKLHHAHEEIERLNVEVWRLRTSIHDEEVKTTAVIDELSVSNPLLSLEL</sequence>
<evidence type="ECO:0000313" key="2">
    <source>
        <dbReference type="Proteomes" id="UP000714275"/>
    </source>
</evidence>
<gene>
    <name evidence="1" type="ORF">EV702DRAFT_977759</name>
</gene>
<dbReference type="AlphaFoldDB" id="A0A9P6ZLQ3"/>
<dbReference type="EMBL" id="JABBWD010000062">
    <property type="protein sequence ID" value="KAG1770857.1"/>
    <property type="molecule type" value="Genomic_DNA"/>
</dbReference>
<keyword evidence="2" id="KW-1185">Reference proteome</keyword>
<accession>A0A9P6ZLQ3</accession>
<feature type="non-terminal residue" evidence="1">
    <location>
        <position position="1"/>
    </location>
</feature>
<dbReference type="Proteomes" id="UP000714275">
    <property type="component" value="Unassembled WGS sequence"/>
</dbReference>
<evidence type="ECO:0000313" key="1">
    <source>
        <dbReference type="EMBL" id="KAG1770857.1"/>
    </source>
</evidence>
<protein>
    <submittedName>
        <fullName evidence="1">Uncharacterized protein</fullName>
    </submittedName>
</protein>
<proteinExistence type="predicted"/>
<organism evidence="1 2">
    <name type="scientific">Suillus placidus</name>
    <dbReference type="NCBI Taxonomy" id="48579"/>
    <lineage>
        <taxon>Eukaryota</taxon>
        <taxon>Fungi</taxon>
        <taxon>Dikarya</taxon>
        <taxon>Basidiomycota</taxon>
        <taxon>Agaricomycotina</taxon>
        <taxon>Agaricomycetes</taxon>
        <taxon>Agaricomycetidae</taxon>
        <taxon>Boletales</taxon>
        <taxon>Suillineae</taxon>
        <taxon>Suillaceae</taxon>
        <taxon>Suillus</taxon>
    </lineage>
</organism>
<dbReference type="OrthoDB" id="2676448at2759"/>
<name>A0A9P6ZLQ3_9AGAM</name>
<reference evidence="1" key="1">
    <citation type="journal article" date="2020" name="New Phytol.">
        <title>Comparative genomics reveals dynamic genome evolution in host specialist ectomycorrhizal fungi.</title>
        <authorList>
            <person name="Lofgren L.A."/>
            <person name="Nguyen N.H."/>
            <person name="Vilgalys R."/>
            <person name="Ruytinx J."/>
            <person name="Liao H.L."/>
            <person name="Branco S."/>
            <person name="Kuo A."/>
            <person name="LaButti K."/>
            <person name="Lipzen A."/>
            <person name="Andreopoulos W."/>
            <person name="Pangilinan J."/>
            <person name="Riley R."/>
            <person name="Hundley H."/>
            <person name="Na H."/>
            <person name="Barry K."/>
            <person name="Grigoriev I.V."/>
            <person name="Stajich J.E."/>
            <person name="Kennedy P.G."/>
        </authorList>
    </citation>
    <scope>NUCLEOTIDE SEQUENCE</scope>
    <source>
        <strain evidence="1">DOB743</strain>
    </source>
</reference>
<comment type="caution">
    <text evidence="1">The sequence shown here is derived from an EMBL/GenBank/DDBJ whole genome shotgun (WGS) entry which is preliminary data.</text>
</comment>